<dbReference type="KEGG" id="ntr:B0W44_15415"/>
<evidence type="ECO:0000256" key="1">
    <source>
        <dbReference type="SAM" id="Coils"/>
    </source>
</evidence>
<gene>
    <name evidence="3" type="ORF">B0W44_15415</name>
</gene>
<dbReference type="InterPro" id="IPR012337">
    <property type="entry name" value="RNaseH-like_sf"/>
</dbReference>
<dbReference type="NCBIfam" id="NF033559">
    <property type="entry name" value="transpos_IS1634"/>
    <property type="match status" value="1"/>
</dbReference>
<feature type="domain" description="Transposase IS4-like" evidence="2">
    <location>
        <begin position="218"/>
        <end position="488"/>
    </location>
</feature>
<dbReference type="EMBL" id="CP019699">
    <property type="protein sequence ID" value="AQS56930.1"/>
    <property type="molecule type" value="Genomic_DNA"/>
</dbReference>
<evidence type="ECO:0000313" key="4">
    <source>
        <dbReference type="Proteomes" id="UP000188603"/>
    </source>
</evidence>
<dbReference type="Proteomes" id="UP000188603">
    <property type="component" value="Chromosome"/>
</dbReference>
<sequence length="554" mass="63720">MYIRRVSRKNKNGTTTAYLQLAHNEWDPKAKYAKAKVIYSFGREDEVDRAVLERLVQSISRYLSPEAALEAQHAIGETAEFLFQSSKRLGGAWMLHQLWHKIGLDAILETLFADRKHQTSIERLIFSMVANRALNPSSKLAMEDWVREEVFLPDLAEVRSQQLYRAMDELLDVQSQLEHQVYCAVSDLLNLEVDLLYFDTTSSYFEVDPFDVPEGESFRKTGFSKDKRPDLVQVVIGLAVTREGIPIRSWVWPGNTSDLSVVDQVKKDLIGWKLGRVISVTDRGFVSEENLRTLQKTGGHYIAGEKLRSGKEATEAAMSRKGRYHHVRENLQVKDIVVGDGEARKRYVLVYNPKEAERDRARREQTIDQLQAHLAELKQLNGQAHTKAACQLRSHPTYGKYLRQLKDGTLKLNKQAIRDAEKYDGKYLIRTSDDTISAEDVALGYKQLVDVEDAFRTLKTTLELRPMFHRLEDRIRSHILLSWLALLLVRIAEVKTGETWNVLRKDLDRIHLGHFSSKNGDVHQRTEMTAKQRKIFAMLEIEPPPRFLEIQPKA</sequence>
<evidence type="ECO:0000259" key="2">
    <source>
        <dbReference type="Pfam" id="PF01609"/>
    </source>
</evidence>
<dbReference type="GO" id="GO:0006313">
    <property type="term" value="P:DNA transposition"/>
    <property type="evidence" value="ECO:0007669"/>
    <property type="project" value="InterPro"/>
</dbReference>
<dbReference type="SUPFAM" id="SSF53098">
    <property type="entry name" value="Ribonuclease H-like"/>
    <property type="match status" value="1"/>
</dbReference>
<dbReference type="InterPro" id="IPR002559">
    <property type="entry name" value="Transposase_11"/>
</dbReference>
<organism evidence="3 4">
    <name type="scientific">Novibacillus thermophilus</name>
    <dbReference type="NCBI Taxonomy" id="1471761"/>
    <lineage>
        <taxon>Bacteria</taxon>
        <taxon>Bacillati</taxon>
        <taxon>Bacillota</taxon>
        <taxon>Bacilli</taxon>
        <taxon>Bacillales</taxon>
        <taxon>Thermoactinomycetaceae</taxon>
        <taxon>Novibacillus</taxon>
    </lineage>
</organism>
<evidence type="ECO:0000313" key="3">
    <source>
        <dbReference type="EMBL" id="AQS56930.1"/>
    </source>
</evidence>
<feature type="coiled-coil region" evidence="1">
    <location>
        <begin position="360"/>
        <end position="387"/>
    </location>
</feature>
<dbReference type="GO" id="GO:0004803">
    <property type="term" value="F:transposase activity"/>
    <property type="evidence" value="ECO:0007669"/>
    <property type="project" value="InterPro"/>
</dbReference>
<dbReference type="PANTHER" id="PTHR34614:SF2">
    <property type="entry name" value="TRANSPOSASE IS4-LIKE DOMAIN-CONTAINING PROTEIN"/>
    <property type="match status" value="1"/>
</dbReference>
<proteinExistence type="predicted"/>
<dbReference type="STRING" id="1471761.B0W44_15415"/>
<dbReference type="RefSeq" id="WP_077720799.1">
    <property type="nucleotide sequence ID" value="NZ_CP019699.1"/>
</dbReference>
<accession>A0A1U9KA69</accession>
<protein>
    <submittedName>
        <fullName evidence="3">Transposase</fullName>
    </submittedName>
</protein>
<dbReference type="Pfam" id="PF01609">
    <property type="entry name" value="DDE_Tnp_1"/>
    <property type="match status" value="1"/>
</dbReference>
<dbReference type="GO" id="GO:0003677">
    <property type="term" value="F:DNA binding"/>
    <property type="evidence" value="ECO:0007669"/>
    <property type="project" value="InterPro"/>
</dbReference>
<dbReference type="OrthoDB" id="2492750at2"/>
<keyword evidence="4" id="KW-1185">Reference proteome</keyword>
<dbReference type="InterPro" id="IPR047654">
    <property type="entry name" value="IS1634_transpos"/>
</dbReference>
<dbReference type="AlphaFoldDB" id="A0A1U9KA69"/>
<dbReference type="PANTHER" id="PTHR34614">
    <property type="match status" value="1"/>
</dbReference>
<keyword evidence="1" id="KW-0175">Coiled coil</keyword>
<name>A0A1U9KA69_9BACL</name>
<reference evidence="3 4" key="1">
    <citation type="journal article" date="2015" name="Int. J. Syst. Evol. Microbiol.">
        <title>Novibacillus thermophilus gen. nov., sp. nov., a Gram-staining-negative and moderately thermophilic member of the family Thermoactinomycetaceae.</title>
        <authorList>
            <person name="Yang G."/>
            <person name="Chen J."/>
            <person name="Zhou S."/>
        </authorList>
    </citation>
    <scope>NUCLEOTIDE SEQUENCE [LARGE SCALE GENOMIC DNA]</scope>
    <source>
        <strain evidence="3 4">SG-1</strain>
    </source>
</reference>